<dbReference type="EMBL" id="AMZH03008237">
    <property type="protein sequence ID" value="RRT59381.1"/>
    <property type="molecule type" value="Genomic_DNA"/>
</dbReference>
<dbReference type="Proteomes" id="UP000287651">
    <property type="component" value="Unassembled WGS sequence"/>
</dbReference>
<sequence length="177" mass="19968">MRQRSPLNRHGGEMSDHSRWVVDPPITASSLWWPTPNGRIAAASRVYPDANPFWRCFPEGIKQGFYVLAADDMIAYGAGPKDRKKTKHSNERGLLNPAISWPRGCVDEAGEGDRRPWRRRMATVPWSSVFRVSLLVILLAAIVIAFVTLPIEKVTLYASWSCILINLRHRLCAVVAF</sequence>
<feature type="transmembrane region" description="Helical" evidence="1">
    <location>
        <begin position="128"/>
        <end position="151"/>
    </location>
</feature>
<keyword evidence="1" id="KW-0812">Transmembrane</keyword>
<organism evidence="2 3">
    <name type="scientific">Ensete ventricosum</name>
    <name type="common">Abyssinian banana</name>
    <name type="synonym">Musa ensete</name>
    <dbReference type="NCBI Taxonomy" id="4639"/>
    <lineage>
        <taxon>Eukaryota</taxon>
        <taxon>Viridiplantae</taxon>
        <taxon>Streptophyta</taxon>
        <taxon>Embryophyta</taxon>
        <taxon>Tracheophyta</taxon>
        <taxon>Spermatophyta</taxon>
        <taxon>Magnoliopsida</taxon>
        <taxon>Liliopsida</taxon>
        <taxon>Zingiberales</taxon>
        <taxon>Musaceae</taxon>
        <taxon>Ensete</taxon>
    </lineage>
</organism>
<accession>A0A426Z5Z3</accession>
<evidence type="ECO:0000256" key="1">
    <source>
        <dbReference type="SAM" id="Phobius"/>
    </source>
</evidence>
<comment type="caution">
    <text evidence="2">The sequence shown here is derived from an EMBL/GenBank/DDBJ whole genome shotgun (WGS) entry which is preliminary data.</text>
</comment>
<dbReference type="AlphaFoldDB" id="A0A426Z5Z3"/>
<keyword evidence="1" id="KW-0472">Membrane</keyword>
<protein>
    <submittedName>
        <fullName evidence="2">Uncharacterized protein</fullName>
    </submittedName>
</protein>
<evidence type="ECO:0000313" key="2">
    <source>
        <dbReference type="EMBL" id="RRT59381.1"/>
    </source>
</evidence>
<reference evidence="2 3" key="1">
    <citation type="journal article" date="2014" name="Agronomy (Basel)">
        <title>A Draft Genome Sequence for Ensete ventricosum, the Drought-Tolerant Tree Against Hunger.</title>
        <authorList>
            <person name="Harrison J."/>
            <person name="Moore K.A."/>
            <person name="Paszkiewicz K."/>
            <person name="Jones T."/>
            <person name="Grant M."/>
            <person name="Ambacheew D."/>
            <person name="Muzemil S."/>
            <person name="Studholme D.J."/>
        </authorList>
    </citation>
    <scope>NUCLEOTIDE SEQUENCE [LARGE SCALE GENOMIC DNA]</scope>
</reference>
<proteinExistence type="predicted"/>
<name>A0A426Z5Z3_ENSVE</name>
<evidence type="ECO:0000313" key="3">
    <source>
        <dbReference type="Proteomes" id="UP000287651"/>
    </source>
</evidence>
<gene>
    <name evidence="2" type="ORF">B296_00045869</name>
</gene>
<keyword evidence="1" id="KW-1133">Transmembrane helix</keyword>